<dbReference type="AlphaFoldDB" id="A0A091E770"/>
<evidence type="ECO:0000256" key="1">
    <source>
        <dbReference type="SAM" id="MobiDB-lite"/>
    </source>
</evidence>
<dbReference type="Proteomes" id="UP000028990">
    <property type="component" value="Unassembled WGS sequence"/>
</dbReference>
<dbReference type="EMBL" id="KN122350">
    <property type="protein sequence ID" value="KFO30981.1"/>
    <property type="molecule type" value="Genomic_DNA"/>
</dbReference>
<gene>
    <name evidence="2" type="ORF">H920_07619</name>
</gene>
<sequence length="69" mass="7952">MEEEEEKEEAEEEKEEQEEEEEENEEEEKGEKERASEEGECSPNTSLAVARAPSITEDDWKDGANKMDS</sequence>
<feature type="region of interest" description="Disordered" evidence="1">
    <location>
        <begin position="1"/>
        <end position="69"/>
    </location>
</feature>
<protein>
    <submittedName>
        <fullName evidence="2">Uncharacterized protein</fullName>
    </submittedName>
</protein>
<accession>A0A091E770</accession>
<keyword evidence="3" id="KW-1185">Reference proteome</keyword>
<evidence type="ECO:0000313" key="2">
    <source>
        <dbReference type="EMBL" id="KFO30981.1"/>
    </source>
</evidence>
<evidence type="ECO:0000313" key="3">
    <source>
        <dbReference type="Proteomes" id="UP000028990"/>
    </source>
</evidence>
<reference evidence="2 3" key="1">
    <citation type="submission" date="2013-11" db="EMBL/GenBank/DDBJ databases">
        <title>The Damaraland mole rat (Fukomys damarensis) genome and evolution of African mole rats.</title>
        <authorList>
            <person name="Gladyshev V.N."/>
            <person name="Fang X."/>
        </authorList>
    </citation>
    <scope>NUCLEOTIDE SEQUENCE [LARGE SCALE GENOMIC DNA]</scope>
    <source>
        <tissue evidence="2">Liver</tissue>
    </source>
</reference>
<proteinExistence type="predicted"/>
<organism evidence="2 3">
    <name type="scientific">Fukomys damarensis</name>
    <name type="common">Damaraland mole rat</name>
    <name type="synonym">Cryptomys damarensis</name>
    <dbReference type="NCBI Taxonomy" id="885580"/>
    <lineage>
        <taxon>Eukaryota</taxon>
        <taxon>Metazoa</taxon>
        <taxon>Chordata</taxon>
        <taxon>Craniata</taxon>
        <taxon>Vertebrata</taxon>
        <taxon>Euteleostomi</taxon>
        <taxon>Mammalia</taxon>
        <taxon>Eutheria</taxon>
        <taxon>Euarchontoglires</taxon>
        <taxon>Glires</taxon>
        <taxon>Rodentia</taxon>
        <taxon>Hystricomorpha</taxon>
        <taxon>Bathyergidae</taxon>
        <taxon>Fukomys</taxon>
    </lineage>
</organism>
<feature type="compositionally biased region" description="Acidic residues" evidence="1">
    <location>
        <begin position="1"/>
        <end position="28"/>
    </location>
</feature>
<name>A0A091E770_FUKDA</name>